<accession>A0A0C9V8Z7</accession>
<reference evidence="1 2" key="1">
    <citation type="submission" date="2014-06" db="EMBL/GenBank/DDBJ databases">
        <title>Evolutionary Origins and Diversification of the Mycorrhizal Mutualists.</title>
        <authorList>
            <consortium name="DOE Joint Genome Institute"/>
            <consortium name="Mycorrhizal Genomics Consortium"/>
            <person name="Kohler A."/>
            <person name="Kuo A."/>
            <person name="Nagy L.G."/>
            <person name="Floudas D."/>
            <person name="Copeland A."/>
            <person name="Barry K.W."/>
            <person name="Cichocki N."/>
            <person name="Veneault-Fourrey C."/>
            <person name="LaButti K."/>
            <person name="Lindquist E.A."/>
            <person name="Lipzen A."/>
            <person name="Lundell T."/>
            <person name="Morin E."/>
            <person name="Murat C."/>
            <person name="Riley R."/>
            <person name="Ohm R."/>
            <person name="Sun H."/>
            <person name="Tunlid A."/>
            <person name="Henrissat B."/>
            <person name="Grigoriev I.V."/>
            <person name="Hibbett D.S."/>
            <person name="Martin F."/>
        </authorList>
    </citation>
    <scope>NUCLEOTIDE SEQUENCE [LARGE SCALE GENOMIC DNA]</scope>
    <source>
        <strain evidence="1 2">SS14</strain>
    </source>
</reference>
<dbReference type="Proteomes" id="UP000054279">
    <property type="component" value="Unassembled WGS sequence"/>
</dbReference>
<dbReference type="EMBL" id="KN837164">
    <property type="protein sequence ID" value="KIJ38032.1"/>
    <property type="molecule type" value="Genomic_DNA"/>
</dbReference>
<keyword evidence="2" id="KW-1185">Reference proteome</keyword>
<proteinExistence type="predicted"/>
<dbReference type="AlphaFoldDB" id="A0A0C9V8Z7"/>
<evidence type="ECO:0000313" key="1">
    <source>
        <dbReference type="EMBL" id="KIJ38032.1"/>
    </source>
</evidence>
<gene>
    <name evidence="1" type="ORF">M422DRAFT_50194</name>
</gene>
<dbReference type="HOGENOM" id="CLU_1050410_0_0_1"/>
<protein>
    <submittedName>
        <fullName evidence="1">Unplaced genomic scaffold SPHSTscaffold_89, whole genome shotgun sequence</fullName>
    </submittedName>
</protein>
<sequence>MGGLKNVLYFRYLINRLGSLARTFIKPITMRSVVRINSFRVWRSLRMGYSSFYFLMRWSELFSDVWKKKIIPEDILSIFQDPTRIHFPVMLPASLKAVDYEGTLLKYFSNLPNVWNAIHSSVCTEGMPRGLDGVVTEVENDIPDPYTPVTKSLFFYIILHRRAAGAPIALNVDSGQTHHIQFDLAASADIKKRCPVEVMPKTWTLTLATSSYEDESASFAVKVWLQLKYGNGCIDDIGMCMCRSRGIGLDTMKRRILLGSRGWLC</sequence>
<organism evidence="1 2">
    <name type="scientific">Sphaerobolus stellatus (strain SS14)</name>
    <dbReference type="NCBI Taxonomy" id="990650"/>
    <lineage>
        <taxon>Eukaryota</taxon>
        <taxon>Fungi</taxon>
        <taxon>Dikarya</taxon>
        <taxon>Basidiomycota</taxon>
        <taxon>Agaricomycotina</taxon>
        <taxon>Agaricomycetes</taxon>
        <taxon>Phallomycetidae</taxon>
        <taxon>Geastrales</taxon>
        <taxon>Sphaerobolaceae</taxon>
        <taxon>Sphaerobolus</taxon>
    </lineage>
</organism>
<evidence type="ECO:0000313" key="2">
    <source>
        <dbReference type="Proteomes" id="UP000054279"/>
    </source>
</evidence>
<name>A0A0C9V8Z7_SPHS4</name>